<dbReference type="InterPro" id="IPR015942">
    <property type="entry name" value="Asp/Glu/hydantoin_racemase"/>
</dbReference>
<dbReference type="InterPro" id="IPR001920">
    <property type="entry name" value="Asp/Glu_race"/>
</dbReference>
<dbReference type="Pfam" id="PF01177">
    <property type="entry name" value="Asp_Glu_race"/>
    <property type="match status" value="1"/>
</dbReference>
<dbReference type="Gene3D" id="3.40.50.1860">
    <property type="match status" value="2"/>
</dbReference>
<evidence type="ECO:0000313" key="1">
    <source>
        <dbReference type="EMBL" id="CAK1229760.1"/>
    </source>
</evidence>
<comment type="caution">
    <text evidence="1">The sequence shown here is derived from an EMBL/GenBank/DDBJ whole genome shotgun (WGS) entry which is preliminary data.</text>
</comment>
<reference evidence="1 2" key="1">
    <citation type="submission" date="2023-10" db="EMBL/GenBank/DDBJ databases">
        <authorList>
            <person name="Botero Cardona J."/>
        </authorList>
    </citation>
    <scope>NUCLEOTIDE SEQUENCE [LARGE SCALE GENOMIC DNA]</scope>
    <source>
        <strain evidence="1 2">R-54839</strain>
    </source>
</reference>
<accession>A0ABM9MPI2</accession>
<dbReference type="NCBIfam" id="NF005679">
    <property type="entry name" value="PRK07475.1"/>
    <property type="match status" value="1"/>
</dbReference>
<name>A0ABM9MPI2_9LACO</name>
<dbReference type="EMBL" id="CAUZLR010000001">
    <property type="protein sequence ID" value="CAK1229760.1"/>
    <property type="molecule type" value="Genomic_DNA"/>
</dbReference>
<proteinExistence type="predicted"/>
<evidence type="ECO:0000313" key="2">
    <source>
        <dbReference type="Proteomes" id="UP001314261"/>
    </source>
</evidence>
<organism evidence="1 2">
    <name type="scientific">Fructobacillus fructosus</name>
    <dbReference type="NCBI Taxonomy" id="1631"/>
    <lineage>
        <taxon>Bacteria</taxon>
        <taxon>Bacillati</taxon>
        <taxon>Bacillota</taxon>
        <taxon>Bacilli</taxon>
        <taxon>Lactobacillales</taxon>
        <taxon>Lactobacillaceae</taxon>
        <taxon>Fructobacillus</taxon>
    </lineage>
</organism>
<protein>
    <submittedName>
        <fullName evidence="1">Amino acid racemase YgeA (RacX)</fullName>
    </submittedName>
</protein>
<sequence length="237" mass="26019">MTITQNHNRHPFAGYTIGILAPNLNYEKTLGNVANAETFDFPVLYEVVDIDLELLFQGDESLNETIIAAAQKLEASGVRAIIGACGFFANFQNLLKEAVNIPVFTSSLLQVPLIENSLAPNQKIAVFAANGENIQHALAAAGNTNTDRYVLVDVNQLEEFAPIRYGKKPLDNEALERALSDLAKKTVDSDPSIGAILLECSDLPPYAKAVQEKTDLPVFDFLTLINFVHQAVKQRKY</sequence>
<dbReference type="RefSeq" id="WP_187753352.1">
    <property type="nucleotide sequence ID" value="NZ_CAUZLR010000001.1"/>
</dbReference>
<gene>
    <name evidence="1" type="ORF">R54839_PPFHFPJH_00371</name>
</gene>
<keyword evidence="2" id="KW-1185">Reference proteome</keyword>
<dbReference type="Proteomes" id="UP001314261">
    <property type="component" value="Unassembled WGS sequence"/>
</dbReference>